<dbReference type="HOGENOM" id="CLU_2779737_0_0_1"/>
<evidence type="ECO:0000313" key="1">
    <source>
        <dbReference type="EMBL" id="KEH17846.1"/>
    </source>
</evidence>
<gene>
    <name evidence="1" type="ordered locus">MTR_8g006900</name>
</gene>
<reference evidence="2" key="3">
    <citation type="submission" date="2015-04" db="UniProtKB">
        <authorList>
            <consortium name="EnsemblPlants"/>
        </authorList>
    </citation>
    <scope>IDENTIFICATION</scope>
    <source>
        <strain evidence="2">cv. Jemalong A17</strain>
    </source>
</reference>
<proteinExistence type="predicted"/>
<dbReference type="EnsemblPlants" id="KEH17846">
    <property type="protein sequence ID" value="KEH17846"/>
    <property type="gene ID" value="MTR_8g006900"/>
</dbReference>
<evidence type="ECO:0000313" key="2">
    <source>
        <dbReference type="EnsemblPlants" id="KEH17846"/>
    </source>
</evidence>
<sequence>MSGIRKSCKLYHEFSFQWNLERERGTITDLKRRSMAALLPRWAELEVVGNTGAAAMEVRPKGTCLSRYK</sequence>
<organism evidence="1 3">
    <name type="scientific">Medicago truncatula</name>
    <name type="common">Barrel medic</name>
    <name type="synonym">Medicago tribuloides</name>
    <dbReference type="NCBI Taxonomy" id="3880"/>
    <lineage>
        <taxon>Eukaryota</taxon>
        <taxon>Viridiplantae</taxon>
        <taxon>Streptophyta</taxon>
        <taxon>Embryophyta</taxon>
        <taxon>Tracheophyta</taxon>
        <taxon>Spermatophyta</taxon>
        <taxon>Magnoliopsida</taxon>
        <taxon>eudicotyledons</taxon>
        <taxon>Gunneridae</taxon>
        <taxon>Pentapetalae</taxon>
        <taxon>rosids</taxon>
        <taxon>fabids</taxon>
        <taxon>Fabales</taxon>
        <taxon>Fabaceae</taxon>
        <taxon>Papilionoideae</taxon>
        <taxon>50 kb inversion clade</taxon>
        <taxon>NPAAA clade</taxon>
        <taxon>Hologalegina</taxon>
        <taxon>IRL clade</taxon>
        <taxon>Trifolieae</taxon>
        <taxon>Medicago</taxon>
    </lineage>
</organism>
<reference evidence="1 3" key="1">
    <citation type="journal article" date="2011" name="Nature">
        <title>The Medicago genome provides insight into the evolution of rhizobial symbioses.</title>
        <authorList>
            <person name="Young N.D."/>
            <person name="Debelle F."/>
            <person name="Oldroyd G.E."/>
            <person name="Geurts R."/>
            <person name="Cannon S.B."/>
            <person name="Udvardi M.K."/>
            <person name="Benedito V.A."/>
            <person name="Mayer K.F."/>
            <person name="Gouzy J."/>
            <person name="Schoof H."/>
            <person name="Van de Peer Y."/>
            <person name="Proost S."/>
            <person name="Cook D.R."/>
            <person name="Meyers B.C."/>
            <person name="Spannagl M."/>
            <person name="Cheung F."/>
            <person name="De Mita S."/>
            <person name="Krishnakumar V."/>
            <person name="Gundlach H."/>
            <person name="Zhou S."/>
            <person name="Mudge J."/>
            <person name="Bharti A.K."/>
            <person name="Murray J.D."/>
            <person name="Naoumkina M.A."/>
            <person name="Rosen B."/>
            <person name="Silverstein K.A."/>
            <person name="Tang H."/>
            <person name="Rombauts S."/>
            <person name="Zhao P.X."/>
            <person name="Zhou P."/>
            <person name="Barbe V."/>
            <person name="Bardou P."/>
            <person name="Bechner M."/>
            <person name="Bellec A."/>
            <person name="Berger A."/>
            <person name="Berges H."/>
            <person name="Bidwell S."/>
            <person name="Bisseling T."/>
            <person name="Choisne N."/>
            <person name="Couloux A."/>
            <person name="Denny R."/>
            <person name="Deshpande S."/>
            <person name="Dai X."/>
            <person name="Doyle J.J."/>
            <person name="Dudez A.M."/>
            <person name="Farmer A.D."/>
            <person name="Fouteau S."/>
            <person name="Franken C."/>
            <person name="Gibelin C."/>
            <person name="Gish J."/>
            <person name="Goldstein S."/>
            <person name="Gonzalez A.J."/>
            <person name="Green P.J."/>
            <person name="Hallab A."/>
            <person name="Hartog M."/>
            <person name="Hua A."/>
            <person name="Humphray S.J."/>
            <person name="Jeong D.H."/>
            <person name="Jing Y."/>
            <person name="Jocker A."/>
            <person name="Kenton S.M."/>
            <person name="Kim D.J."/>
            <person name="Klee K."/>
            <person name="Lai H."/>
            <person name="Lang C."/>
            <person name="Lin S."/>
            <person name="Macmil S.L."/>
            <person name="Magdelenat G."/>
            <person name="Matthews L."/>
            <person name="McCorrison J."/>
            <person name="Monaghan E.L."/>
            <person name="Mun J.H."/>
            <person name="Najar F.Z."/>
            <person name="Nicholson C."/>
            <person name="Noirot C."/>
            <person name="O'Bleness M."/>
            <person name="Paule C.R."/>
            <person name="Poulain J."/>
            <person name="Prion F."/>
            <person name="Qin B."/>
            <person name="Qu C."/>
            <person name="Retzel E.F."/>
            <person name="Riddle C."/>
            <person name="Sallet E."/>
            <person name="Samain S."/>
            <person name="Samson N."/>
            <person name="Sanders I."/>
            <person name="Saurat O."/>
            <person name="Scarpelli C."/>
            <person name="Schiex T."/>
            <person name="Segurens B."/>
            <person name="Severin A.J."/>
            <person name="Sherrier D.J."/>
            <person name="Shi R."/>
            <person name="Sims S."/>
            <person name="Singer S.R."/>
            <person name="Sinharoy S."/>
            <person name="Sterck L."/>
            <person name="Viollet A."/>
            <person name="Wang B.B."/>
            <person name="Wang K."/>
            <person name="Wang M."/>
            <person name="Wang X."/>
            <person name="Warfsmann J."/>
            <person name="Weissenbach J."/>
            <person name="White D.D."/>
            <person name="White J.D."/>
            <person name="Wiley G.B."/>
            <person name="Wincker P."/>
            <person name="Xing Y."/>
            <person name="Yang L."/>
            <person name="Yao Z."/>
            <person name="Ying F."/>
            <person name="Zhai J."/>
            <person name="Zhou L."/>
            <person name="Zuber A."/>
            <person name="Denarie J."/>
            <person name="Dixon R.A."/>
            <person name="May G.D."/>
            <person name="Schwartz D.C."/>
            <person name="Rogers J."/>
            <person name="Quetier F."/>
            <person name="Town C.D."/>
            <person name="Roe B.A."/>
        </authorList>
    </citation>
    <scope>NUCLEOTIDE SEQUENCE [LARGE SCALE GENOMIC DNA]</scope>
    <source>
        <strain evidence="1">A17</strain>
        <strain evidence="2 3">cv. Jemalong A17</strain>
    </source>
</reference>
<dbReference type="Proteomes" id="UP000002051">
    <property type="component" value="Chromosome 8"/>
</dbReference>
<keyword evidence="3" id="KW-1185">Reference proteome</keyword>
<dbReference type="AlphaFoldDB" id="A0A072TKZ3"/>
<evidence type="ECO:0000313" key="3">
    <source>
        <dbReference type="Proteomes" id="UP000002051"/>
    </source>
</evidence>
<accession>A0A072TKZ3</accession>
<name>A0A072TKZ3_MEDTR</name>
<protein>
    <submittedName>
        <fullName evidence="1 2">Uncharacterized protein</fullName>
    </submittedName>
</protein>
<reference evidence="1 3" key="2">
    <citation type="journal article" date="2014" name="BMC Genomics">
        <title>An improved genome release (version Mt4.0) for the model legume Medicago truncatula.</title>
        <authorList>
            <person name="Tang H."/>
            <person name="Krishnakumar V."/>
            <person name="Bidwell S."/>
            <person name="Rosen B."/>
            <person name="Chan A."/>
            <person name="Zhou S."/>
            <person name="Gentzbittel L."/>
            <person name="Childs K.L."/>
            <person name="Yandell M."/>
            <person name="Gundlach H."/>
            <person name="Mayer K.F."/>
            <person name="Schwartz D.C."/>
            <person name="Town C.D."/>
        </authorList>
    </citation>
    <scope>GENOME REANNOTATION</scope>
    <source>
        <strain evidence="1">A17</strain>
        <strain evidence="2 3">cv. Jemalong A17</strain>
    </source>
</reference>
<dbReference type="EMBL" id="CM001224">
    <property type="protein sequence ID" value="KEH17846.1"/>
    <property type="molecule type" value="Genomic_DNA"/>
</dbReference>